<evidence type="ECO:0000256" key="1">
    <source>
        <dbReference type="SAM" id="Phobius"/>
    </source>
</evidence>
<keyword evidence="1" id="KW-0812">Transmembrane</keyword>
<protein>
    <submittedName>
        <fullName evidence="2">Putative membrane protein</fullName>
    </submittedName>
</protein>
<keyword evidence="1" id="KW-1133">Transmembrane helix</keyword>
<keyword evidence="3" id="KW-1185">Reference proteome</keyword>
<proteinExistence type="predicted"/>
<organism evidence="2 3">
    <name type="scientific">Pseudomonas indica</name>
    <dbReference type="NCBI Taxonomy" id="137658"/>
    <lineage>
        <taxon>Bacteria</taxon>
        <taxon>Pseudomonadati</taxon>
        <taxon>Pseudomonadota</taxon>
        <taxon>Gammaproteobacteria</taxon>
        <taxon>Pseudomonadales</taxon>
        <taxon>Pseudomonadaceae</taxon>
        <taxon>Pseudomonas</taxon>
    </lineage>
</organism>
<reference evidence="2 3" key="1">
    <citation type="submission" date="2016-10" db="EMBL/GenBank/DDBJ databases">
        <authorList>
            <person name="de Groot N.N."/>
        </authorList>
    </citation>
    <scope>NUCLEOTIDE SEQUENCE [LARGE SCALE GENOMIC DNA]</scope>
    <source>
        <strain evidence="2 3">JCM 21544</strain>
    </source>
</reference>
<accession>A0A1G9L913</accession>
<dbReference type="STRING" id="137658.SAMN05216186_12450"/>
<feature type="transmembrane region" description="Helical" evidence="1">
    <location>
        <begin position="31"/>
        <end position="51"/>
    </location>
</feature>
<dbReference type="RefSeq" id="WP_084338170.1">
    <property type="nucleotide sequence ID" value="NZ_FNFD01000024.1"/>
</dbReference>
<gene>
    <name evidence="2" type="ORF">SAMN05216186_12450</name>
</gene>
<dbReference type="Proteomes" id="UP000198706">
    <property type="component" value="Unassembled WGS sequence"/>
</dbReference>
<dbReference type="Pfam" id="PF06611">
    <property type="entry name" value="DUF1145"/>
    <property type="match status" value="1"/>
</dbReference>
<dbReference type="PANTHER" id="PTHR38775">
    <property type="entry name" value="INNER MEMBRANE PROTEIN-RELATED"/>
    <property type="match status" value="1"/>
</dbReference>
<dbReference type="InterPro" id="IPR009525">
    <property type="entry name" value="DUF1145"/>
</dbReference>
<evidence type="ECO:0000313" key="2">
    <source>
        <dbReference type="EMBL" id="SDL58432.1"/>
    </source>
</evidence>
<dbReference type="EMBL" id="FNFD01000024">
    <property type="protein sequence ID" value="SDL58432.1"/>
    <property type="molecule type" value="Genomic_DNA"/>
</dbReference>
<dbReference type="PANTHER" id="PTHR38775:SF1">
    <property type="entry name" value="INNER MEMBRANE PROTEIN"/>
    <property type="match status" value="1"/>
</dbReference>
<dbReference type="AlphaFoldDB" id="A0A1G9L913"/>
<name>A0A1G9L913_9PSED</name>
<evidence type="ECO:0000313" key="3">
    <source>
        <dbReference type="Proteomes" id="UP000198706"/>
    </source>
</evidence>
<keyword evidence="1" id="KW-0472">Membrane</keyword>
<sequence>MTVFLGLGKVAALLFWPLVLANLIDPFAHPFGLLLNAAGAVLFFIHLLELAWFGVRLKGRPRVALECLQVLVFGIFHLGLQRPSVKEARHA</sequence>